<dbReference type="InterPro" id="IPR011006">
    <property type="entry name" value="CheY-like_superfamily"/>
</dbReference>
<dbReference type="EC" id="2.7.13.3" evidence="2"/>
<keyword evidence="5" id="KW-0418">Kinase</keyword>
<evidence type="ECO:0000259" key="10">
    <source>
        <dbReference type="PROSITE" id="PS50112"/>
    </source>
</evidence>
<keyword evidence="12" id="KW-1185">Reference proteome</keyword>
<evidence type="ECO:0000259" key="9">
    <source>
        <dbReference type="PROSITE" id="PS50110"/>
    </source>
</evidence>
<keyword evidence="7" id="KW-1133">Transmembrane helix</keyword>
<dbReference type="SUPFAM" id="SSF47384">
    <property type="entry name" value="Homodimeric domain of signal transducing histidine kinase"/>
    <property type="match status" value="1"/>
</dbReference>
<protein>
    <recommendedName>
        <fullName evidence="2">histidine kinase</fullName>
        <ecNumber evidence="2">2.7.13.3</ecNumber>
    </recommendedName>
</protein>
<dbReference type="SUPFAM" id="SSF55874">
    <property type="entry name" value="ATPase domain of HSP90 chaperone/DNA topoisomerase II/histidine kinase"/>
    <property type="match status" value="1"/>
</dbReference>
<evidence type="ECO:0000256" key="4">
    <source>
        <dbReference type="ARBA" id="ARBA00022679"/>
    </source>
</evidence>
<dbReference type="PANTHER" id="PTHR43047:SF72">
    <property type="entry name" value="OSMOSENSING HISTIDINE PROTEIN KINASE SLN1"/>
    <property type="match status" value="1"/>
</dbReference>
<evidence type="ECO:0000256" key="3">
    <source>
        <dbReference type="ARBA" id="ARBA00022553"/>
    </source>
</evidence>
<dbReference type="InterPro" id="IPR001789">
    <property type="entry name" value="Sig_transdc_resp-reg_receiver"/>
</dbReference>
<comment type="catalytic activity">
    <reaction evidence="1">
        <text>ATP + protein L-histidine = ADP + protein N-phospho-L-histidine.</text>
        <dbReference type="EC" id="2.7.13.3"/>
    </reaction>
</comment>
<name>A0ABU5DJQ9_9BURK</name>
<keyword evidence="4" id="KW-0808">Transferase</keyword>
<keyword evidence="3 6" id="KW-0597">Phosphoprotein</keyword>
<evidence type="ECO:0000256" key="2">
    <source>
        <dbReference type="ARBA" id="ARBA00012438"/>
    </source>
</evidence>
<dbReference type="GO" id="GO:0005524">
    <property type="term" value="F:ATP binding"/>
    <property type="evidence" value="ECO:0007669"/>
    <property type="project" value="UniProtKB-KW"/>
</dbReference>
<dbReference type="EMBL" id="JAXCLA010000006">
    <property type="protein sequence ID" value="MDY0746533.1"/>
    <property type="molecule type" value="Genomic_DNA"/>
</dbReference>
<evidence type="ECO:0000256" key="6">
    <source>
        <dbReference type="PROSITE-ProRule" id="PRU00169"/>
    </source>
</evidence>
<dbReference type="InterPro" id="IPR003594">
    <property type="entry name" value="HATPase_dom"/>
</dbReference>
<evidence type="ECO:0000313" key="11">
    <source>
        <dbReference type="EMBL" id="MDY0746533.1"/>
    </source>
</evidence>
<dbReference type="NCBIfam" id="TIGR00229">
    <property type="entry name" value="sensory_box"/>
    <property type="match status" value="1"/>
</dbReference>
<dbReference type="SMART" id="SM00387">
    <property type="entry name" value="HATPase_c"/>
    <property type="match status" value="1"/>
</dbReference>
<keyword evidence="7" id="KW-0812">Transmembrane</keyword>
<dbReference type="Gene3D" id="3.30.565.10">
    <property type="entry name" value="Histidine kinase-like ATPase, C-terminal domain"/>
    <property type="match status" value="1"/>
</dbReference>
<dbReference type="SMART" id="SM00091">
    <property type="entry name" value="PAS"/>
    <property type="match status" value="1"/>
</dbReference>
<reference evidence="11 12" key="1">
    <citation type="submission" date="2023-11" db="EMBL/GenBank/DDBJ databases">
        <title>Paucibacter sp. nov., isolated from fresh soil in Korea.</title>
        <authorList>
            <person name="Le N.T.T."/>
        </authorList>
    </citation>
    <scope>NUCLEOTIDE SEQUENCE [LARGE SCALE GENOMIC DNA]</scope>
    <source>
        <strain evidence="11 12">R3-3</strain>
    </source>
</reference>
<dbReference type="PROSITE" id="PS50110">
    <property type="entry name" value="RESPONSE_REGULATORY"/>
    <property type="match status" value="1"/>
</dbReference>
<dbReference type="PROSITE" id="PS50112">
    <property type="entry name" value="PAS"/>
    <property type="match status" value="1"/>
</dbReference>
<dbReference type="PROSITE" id="PS50109">
    <property type="entry name" value="HIS_KIN"/>
    <property type="match status" value="1"/>
</dbReference>
<feature type="modified residue" description="4-aspartylphosphate" evidence="6">
    <location>
        <position position="487"/>
    </location>
</feature>
<dbReference type="Pfam" id="PF00072">
    <property type="entry name" value="Response_reg"/>
    <property type="match status" value="1"/>
</dbReference>
<dbReference type="InterPro" id="IPR003661">
    <property type="entry name" value="HisK_dim/P_dom"/>
</dbReference>
<dbReference type="PRINTS" id="PR00344">
    <property type="entry name" value="BCTRLSENSOR"/>
</dbReference>
<dbReference type="CDD" id="cd00082">
    <property type="entry name" value="HisKA"/>
    <property type="match status" value="1"/>
</dbReference>
<dbReference type="Proteomes" id="UP001285263">
    <property type="component" value="Unassembled WGS sequence"/>
</dbReference>
<dbReference type="SMART" id="SM00388">
    <property type="entry name" value="HisKA"/>
    <property type="match status" value="1"/>
</dbReference>
<dbReference type="Gene3D" id="3.30.450.20">
    <property type="entry name" value="PAS domain"/>
    <property type="match status" value="1"/>
</dbReference>
<evidence type="ECO:0000313" key="12">
    <source>
        <dbReference type="Proteomes" id="UP001285263"/>
    </source>
</evidence>
<feature type="domain" description="Histidine kinase" evidence="8">
    <location>
        <begin position="196"/>
        <end position="414"/>
    </location>
</feature>
<feature type="domain" description="PAS" evidence="10">
    <location>
        <begin position="51"/>
        <end position="113"/>
    </location>
</feature>
<accession>A0ABU5DJQ9</accession>
<dbReference type="SMART" id="SM00448">
    <property type="entry name" value="REC"/>
    <property type="match status" value="1"/>
</dbReference>
<feature type="domain" description="Response regulatory" evidence="9">
    <location>
        <begin position="437"/>
        <end position="554"/>
    </location>
</feature>
<dbReference type="RefSeq" id="WP_320424470.1">
    <property type="nucleotide sequence ID" value="NZ_JAXCLA010000006.1"/>
</dbReference>
<dbReference type="InterPro" id="IPR004358">
    <property type="entry name" value="Sig_transdc_His_kin-like_C"/>
</dbReference>
<dbReference type="Pfam" id="PF02518">
    <property type="entry name" value="HATPase_c"/>
    <property type="match status" value="1"/>
</dbReference>
<dbReference type="PANTHER" id="PTHR43047">
    <property type="entry name" value="TWO-COMPONENT HISTIDINE PROTEIN KINASE"/>
    <property type="match status" value="1"/>
</dbReference>
<comment type="caution">
    <text evidence="11">The sequence shown here is derived from an EMBL/GenBank/DDBJ whole genome shotgun (WGS) entry which is preliminary data.</text>
</comment>
<evidence type="ECO:0000256" key="5">
    <source>
        <dbReference type="ARBA" id="ARBA00022777"/>
    </source>
</evidence>
<dbReference type="InterPro" id="IPR036890">
    <property type="entry name" value="HATPase_C_sf"/>
</dbReference>
<dbReference type="InterPro" id="IPR035965">
    <property type="entry name" value="PAS-like_dom_sf"/>
</dbReference>
<keyword evidence="11" id="KW-0547">Nucleotide-binding</keyword>
<dbReference type="CDD" id="cd00130">
    <property type="entry name" value="PAS"/>
    <property type="match status" value="1"/>
</dbReference>
<dbReference type="InterPro" id="IPR000014">
    <property type="entry name" value="PAS"/>
</dbReference>
<organism evidence="11 12">
    <name type="scientific">Roseateles agri</name>
    <dbReference type="NCBI Taxonomy" id="3098619"/>
    <lineage>
        <taxon>Bacteria</taxon>
        <taxon>Pseudomonadati</taxon>
        <taxon>Pseudomonadota</taxon>
        <taxon>Betaproteobacteria</taxon>
        <taxon>Burkholderiales</taxon>
        <taxon>Sphaerotilaceae</taxon>
        <taxon>Roseateles</taxon>
    </lineage>
</organism>
<dbReference type="InterPro" id="IPR005467">
    <property type="entry name" value="His_kinase_dom"/>
</dbReference>
<gene>
    <name evidence="11" type="ORF">SNE35_18615</name>
</gene>
<feature type="transmembrane region" description="Helical" evidence="7">
    <location>
        <begin position="16"/>
        <end position="36"/>
    </location>
</feature>
<sequence>MNELLSWQSWPVPHPAWWLLAIGWLVLVVLLAYQWARHRRLLARHDAQQESQARFQKIYETTPDAVGITSVATRRYIDVNPGYHRLFGFHREEVLGKTVLDLGIWPSDAERARFWEEFNRTGKVDSMEAHGRHRDGHEVVVLVSVRLLIESGEPYHLFIVRDITDWRRLQREADSARAQVAAAAAASEAKTEFLSRMSHELRTPLNAVLGFAQLLRDTPAIDAAEAERARVDAILKAGWHLLTLIDDVLDIARIESGHIHTELQPLRLRALLDEATALLRPQAEQAGIELTVDDAAGDCMVQGDPLRLRQSLINLLSNAVKYNQPGGRVSVSGTAEAGRYVLRIADTGCGMSELQMAHLFEPFNRLGRELGSVQGTGIGLVLTRKLLELMGAGLQLESRPGEGTTARVELLLAGPLAAGATAGRISPRAADTLPPARVLYIEDNLVNQQIVQAALRPWAQLELHLAEDGETGLRLAAELQPDLLLLDMRLPDIDGIEVLARLRRDPALAQINVVALSASAMPGEIELAKAAGAIEYWTKPIRLDRFVADLRRVLG</sequence>
<keyword evidence="11" id="KW-0067">ATP-binding</keyword>
<dbReference type="Pfam" id="PF13426">
    <property type="entry name" value="PAS_9"/>
    <property type="match status" value="1"/>
</dbReference>
<dbReference type="Gene3D" id="3.40.50.2300">
    <property type="match status" value="1"/>
</dbReference>
<evidence type="ECO:0000256" key="7">
    <source>
        <dbReference type="SAM" id="Phobius"/>
    </source>
</evidence>
<dbReference type="Gene3D" id="1.10.287.130">
    <property type="match status" value="1"/>
</dbReference>
<keyword evidence="7" id="KW-0472">Membrane</keyword>
<dbReference type="InterPro" id="IPR036097">
    <property type="entry name" value="HisK_dim/P_sf"/>
</dbReference>
<dbReference type="Pfam" id="PF00512">
    <property type="entry name" value="HisKA"/>
    <property type="match status" value="1"/>
</dbReference>
<evidence type="ECO:0000259" key="8">
    <source>
        <dbReference type="PROSITE" id="PS50109"/>
    </source>
</evidence>
<proteinExistence type="predicted"/>
<evidence type="ECO:0000256" key="1">
    <source>
        <dbReference type="ARBA" id="ARBA00000085"/>
    </source>
</evidence>
<dbReference type="SUPFAM" id="SSF55785">
    <property type="entry name" value="PYP-like sensor domain (PAS domain)"/>
    <property type="match status" value="1"/>
</dbReference>
<dbReference type="SUPFAM" id="SSF52172">
    <property type="entry name" value="CheY-like"/>
    <property type="match status" value="1"/>
</dbReference>